<protein>
    <submittedName>
        <fullName evidence="2">C-type LECtin</fullName>
    </submittedName>
</protein>
<evidence type="ECO:0000313" key="2">
    <source>
        <dbReference type="WBParaSite" id="PS1159_v2.g19119.t1"/>
    </source>
</evidence>
<proteinExistence type="predicted"/>
<dbReference type="Proteomes" id="UP000887580">
    <property type="component" value="Unplaced"/>
</dbReference>
<reference evidence="2" key="1">
    <citation type="submission" date="2022-11" db="UniProtKB">
        <authorList>
            <consortium name="WormBaseParasite"/>
        </authorList>
    </citation>
    <scope>IDENTIFICATION</scope>
</reference>
<name>A0AC35FMX1_9BILA</name>
<accession>A0AC35FMX1</accession>
<organism evidence="1 2">
    <name type="scientific">Panagrolaimus sp. PS1159</name>
    <dbReference type="NCBI Taxonomy" id="55785"/>
    <lineage>
        <taxon>Eukaryota</taxon>
        <taxon>Metazoa</taxon>
        <taxon>Ecdysozoa</taxon>
        <taxon>Nematoda</taxon>
        <taxon>Chromadorea</taxon>
        <taxon>Rhabditida</taxon>
        <taxon>Tylenchina</taxon>
        <taxon>Panagrolaimomorpha</taxon>
        <taxon>Panagrolaimoidea</taxon>
        <taxon>Panagrolaimidae</taxon>
        <taxon>Panagrolaimus</taxon>
    </lineage>
</organism>
<dbReference type="WBParaSite" id="PS1159_v2.g19119.t1">
    <property type="protein sequence ID" value="PS1159_v2.g19119.t1"/>
    <property type="gene ID" value="PS1159_v2.g19119"/>
</dbReference>
<sequence length="376" mass="43046">MLFFGIFVLILTKFSTVNANPDNIILPEVRVDSCPRGWTYLSQINQCYIIPKLFLPWSEASAYCQNVTGGTLVSIYSQFEYDQLLIQVRASEYGKLYPFWLGLQPYSFYPYWKWQDQHTPNFTKWIDNSRPNSTINPCVGWKTTNDDGWKSINCKYSQPFICKQHSNNCQTTIINGTSGNLTSPNYPDVYDLNATCIYHINVPNGYVVKLTFDVIDIDFLANLFIYDGPNLQSELIGDIYYDYWYYYSMTYTSTESYMTLQFKTGSWLYNYATGWTASFKAVTAPAPTMFNGTSGSLTSPNYPSNYTSAGYDWLQIYDGEFANTGTPLLDWAGNKSALVPKILTTTTNAASLVWYTDFAKTYRGYNLTWVAENYFG</sequence>
<evidence type="ECO:0000313" key="1">
    <source>
        <dbReference type="Proteomes" id="UP000887580"/>
    </source>
</evidence>